<dbReference type="GO" id="GO:0046872">
    <property type="term" value="F:metal ion binding"/>
    <property type="evidence" value="ECO:0007669"/>
    <property type="project" value="UniProtKB-KW"/>
</dbReference>
<dbReference type="NCBIfam" id="TIGR01212">
    <property type="entry name" value="TIGR01212 family radical SAM protein"/>
    <property type="match status" value="1"/>
</dbReference>
<evidence type="ECO:0000259" key="6">
    <source>
        <dbReference type="Pfam" id="PF04055"/>
    </source>
</evidence>
<keyword evidence="1" id="KW-0004">4Fe-4S</keyword>
<keyword evidence="4" id="KW-0408">Iron</keyword>
<dbReference type="InterPro" id="IPR005911">
    <property type="entry name" value="YhcC-like"/>
</dbReference>
<evidence type="ECO:0000256" key="1">
    <source>
        <dbReference type="ARBA" id="ARBA00022485"/>
    </source>
</evidence>
<gene>
    <name evidence="7" type="ORF">IAC43_04895</name>
</gene>
<dbReference type="AlphaFoldDB" id="A0A9D1H695"/>
<protein>
    <submittedName>
        <fullName evidence="7">TIGR01212 family radical SAM protein</fullName>
    </submittedName>
</protein>
<dbReference type="SFLD" id="SFLDS00029">
    <property type="entry name" value="Radical_SAM"/>
    <property type="match status" value="1"/>
</dbReference>
<dbReference type="Proteomes" id="UP000824160">
    <property type="component" value="Unassembled WGS sequence"/>
</dbReference>
<reference evidence="7" key="2">
    <citation type="journal article" date="2021" name="PeerJ">
        <title>Extensive microbial diversity within the chicken gut microbiome revealed by metagenomics and culture.</title>
        <authorList>
            <person name="Gilroy R."/>
            <person name="Ravi A."/>
            <person name="Getino M."/>
            <person name="Pursley I."/>
            <person name="Horton D.L."/>
            <person name="Alikhan N.F."/>
            <person name="Baker D."/>
            <person name="Gharbi K."/>
            <person name="Hall N."/>
            <person name="Watson M."/>
            <person name="Adriaenssens E.M."/>
            <person name="Foster-Nyarko E."/>
            <person name="Jarju S."/>
            <person name="Secka A."/>
            <person name="Antonio M."/>
            <person name="Oren A."/>
            <person name="Chaudhuri R.R."/>
            <person name="La Ragione R."/>
            <person name="Hildebrand F."/>
            <person name="Pallen M.J."/>
        </authorList>
    </citation>
    <scope>NUCLEOTIDE SEQUENCE</scope>
    <source>
        <strain evidence="7">ChiBcec7-5410</strain>
    </source>
</reference>
<dbReference type="SFLD" id="SFLDG01091">
    <property type="entry name" value="uncharacterized_CHP01210-like"/>
    <property type="match status" value="1"/>
</dbReference>
<dbReference type="GO" id="GO:0003824">
    <property type="term" value="F:catalytic activity"/>
    <property type="evidence" value="ECO:0007669"/>
    <property type="project" value="InterPro"/>
</dbReference>
<dbReference type="Gene3D" id="3.80.30.20">
    <property type="entry name" value="tm_1862 like domain"/>
    <property type="match status" value="1"/>
</dbReference>
<feature type="domain" description="Radical SAM core" evidence="6">
    <location>
        <begin position="57"/>
        <end position="183"/>
    </location>
</feature>
<keyword evidence="3" id="KW-0479">Metal-binding</keyword>
<evidence type="ECO:0000256" key="5">
    <source>
        <dbReference type="ARBA" id="ARBA00023014"/>
    </source>
</evidence>
<organism evidence="7 8">
    <name type="scientific">Candidatus Faecivivens stercoripullorum</name>
    <dbReference type="NCBI Taxonomy" id="2840805"/>
    <lineage>
        <taxon>Bacteria</taxon>
        <taxon>Bacillati</taxon>
        <taxon>Bacillota</taxon>
        <taxon>Clostridia</taxon>
        <taxon>Eubacteriales</taxon>
        <taxon>Oscillospiraceae</taxon>
        <taxon>Oscillospiraceae incertae sedis</taxon>
        <taxon>Candidatus Faecivivens</taxon>
    </lineage>
</organism>
<dbReference type="InterPro" id="IPR039661">
    <property type="entry name" value="ELP3"/>
</dbReference>
<dbReference type="InterPro" id="IPR058240">
    <property type="entry name" value="rSAM_sf"/>
</dbReference>
<evidence type="ECO:0000256" key="2">
    <source>
        <dbReference type="ARBA" id="ARBA00022691"/>
    </source>
</evidence>
<keyword evidence="2" id="KW-0949">S-adenosyl-L-methionine</keyword>
<comment type="caution">
    <text evidence="7">The sequence shown here is derived from an EMBL/GenBank/DDBJ whole genome shotgun (WGS) entry which is preliminary data.</text>
</comment>
<dbReference type="EMBL" id="DVLW01000128">
    <property type="protein sequence ID" value="HIT94500.1"/>
    <property type="molecule type" value="Genomic_DNA"/>
</dbReference>
<dbReference type="SUPFAM" id="SSF102114">
    <property type="entry name" value="Radical SAM enzymes"/>
    <property type="match status" value="1"/>
</dbReference>
<dbReference type="PANTHER" id="PTHR11135:SF1">
    <property type="entry name" value="PROTEIN YHCC"/>
    <property type="match status" value="1"/>
</dbReference>
<evidence type="ECO:0000313" key="7">
    <source>
        <dbReference type="EMBL" id="HIT94500.1"/>
    </source>
</evidence>
<dbReference type="Pfam" id="PF04055">
    <property type="entry name" value="Radical_SAM"/>
    <property type="match status" value="1"/>
</dbReference>
<reference evidence="7" key="1">
    <citation type="submission" date="2020-10" db="EMBL/GenBank/DDBJ databases">
        <authorList>
            <person name="Gilroy R."/>
        </authorList>
    </citation>
    <scope>NUCLEOTIDE SEQUENCE</scope>
    <source>
        <strain evidence="7">ChiBcec7-5410</strain>
    </source>
</reference>
<keyword evidence="5" id="KW-0411">Iron-sulfur</keyword>
<evidence type="ECO:0000313" key="8">
    <source>
        <dbReference type="Proteomes" id="UP000824160"/>
    </source>
</evidence>
<dbReference type="GO" id="GO:0051539">
    <property type="term" value="F:4 iron, 4 sulfur cluster binding"/>
    <property type="evidence" value="ECO:0007669"/>
    <property type="project" value="UniProtKB-KW"/>
</dbReference>
<evidence type="ECO:0000256" key="4">
    <source>
        <dbReference type="ARBA" id="ARBA00023004"/>
    </source>
</evidence>
<dbReference type="InterPro" id="IPR023404">
    <property type="entry name" value="rSAM_horseshoe"/>
</dbReference>
<feature type="non-terminal residue" evidence="7">
    <location>
        <position position="184"/>
    </location>
</feature>
<name>A0A9D1H695_9FIRM</name>
<evidence type="ECO:0000256" key="3">
    <source>
        <dbReference type="ARBA" id="ARBA00022723"/>
    </source>
</evidence>
<proteinExistence type="predicted"/>
<dbReference type="InterPro" id="IPR007197">
    <property type="entry name" value="rSAM"/>
</dbReference>
<dbReference type="PANTHER" id="PTHR11135">
    <property type="entry name" value="HISTONE ACETYLTRANSFERASE-RELATED"/>
    <property type="match status" value="1"/>
</dbReference>
<sequence>MQVLTQKDTNPFPFSDSNKRYYTWDYYLRKRYGGKVFKISLDAGFSCPNIDGTRGKGGCTYCSYAFRRQTPDSLLEQYHQVQKTLHEKWPDANRYIPYFQANTNTYAPVEELRAKYEAVLFQPGVVGLSVATRADALPDDVCEYLHSLSEKTDLMIELGLQTIHDETAKRINRGHTTAEFLEGY</sequence>
<accession>A0A9D1H695</accession>